<evidence type="ECO:0000256" key="1">
    <source>
        <dbReference type="ARBA" id="ARBA00023002"/>
    </source>
</evidence>
<name>A0A2K1NXE8_9BACT</name>
<comment type="caution">
    <text evidence="3">The sequence shown here is derived from an EMBL/GenBank/DDBJ whole genome shotgun (WGS) entry which is preliminary data.</text>
</comment>
<evidence type="ECO:0000313" key="4">
    <source>
        <dbReference type="Proteomes" id="UP000236434"/>
    </source>
</evidence>
<gene>
    <name evidence="3" type="ORF">X929_09810</name>
</gene>
<reference evidence="3 4" key="1">
    <citation type="submission" date="2013-12" db="EMBL/GenBank/DDBJ databases">
        <title>Comparative genomics of Petrotoga isolates.</title>
        <authorList>
            <person name="Nesbo C.L."/>
            <person name="Charchuk R."/>
            <person name="Chow K."/>
        </authorList>
    </citation>
    <scope>NUCLEOTIDE SEQUENCE [LARGE SCALE GENOMIC DNA]</scope>
    <source>
        <strain evidence="3 4">DSM 13574</strain>
    </source>
</reference>
<dbReference type="CDD" id="cd19946">
    <property type="entry name" value="GlpA-like_Fer2_BFD-like"/>
    <property type="match status" value="1"/>
</dbReference>
<dbReference type="GO" id="GO:0016491">
    <property type="term" value="F:oxidoreductase activity"/>
    <property type="evidence" value="ECO:0007669"/>
    <property type="project" value="UniProtKB-KW"/>
</dbReference>
<dbReference type="PANTHER" id="PTHR42949">
    <property type="entry name" value="ANAEROBIC GLYCEROL-3-PHOSPHATE DEHYDROGENASE SUBUNIT B"/>
    <property type="match status" value="1"/>
</dbReference>
<dbReference type="InterPro" id="IPR041117">
    <property type="entry name" value="SoxA_A3"/>
</dbReference>
<evidence type="ECO:0000259" key="2">
    <source>
        <dbReference type="Pfam" id="PF17806"/>
    </source>
</evidence>
<dbReference type="OrthoDB" id="9801699at2"/>
<dbReference type="Proteomes" id="UP000236434">
    <property type="component" value="Unassembled WGS sequence"/>
</dbReference>
<dbReference type="EMBL" id="AZRL01000022">
    <property type="protein sequence ID" value="PNR95117.1"/>
    <property type="molecule type" value="Genomic_DNA"/>
</dbReference>
<dbReference type="Pfam" id="PF17806">
    <property type="entry name" value="SO_alpha_A3"/>
    <property type="match status" value="1"/>
</dbReference>
<sequence>MDENKVIICRCEDVTLKEIRNAIREGFTTVEEIKRVTRSGMGPCQGKTCGLLIAKEISQMTGKPMEEIELQNIRPPYGGITFEEVTKGTITENDK</sequence>
<dbReference type="Gene3D" id="1.10.10.1100">
    <property type="entry name" value="BFD-like [2Fe-2S]-binding domain"/>
    <property type="match status" value="1"/>
</dbReference>
<proteinExistence type="predicted"/>
<protein>
    <submittedName>
        <fullName evidence="3">D-nopaline dehydrogenase</fullName>
    </submittedName>
</protein>
<dbReference type="RefSeq" id="WP_103067772.1">
    <property type="nucleotide sequence ID" value="NZ_AZRL01000022.1"/>
</dbReference>
<dbReference type="InterPro" id="IPR051691">
    <property type="entry name" value="Metab_Enz_Cyan_OpOx_G3PDH"/>
</dbReference>
<accession>A0A2K1NXE8</accession>
<organism evidence="3 4">
    <name type="scientific">Petrotoga olearia DSM 13574</name>
    <dbReference type="NCBI Taxonomy" id="1122955"/>
    <lineage>
        <taxon>Bacteria</taxon>
        <taxon>Thermotogati</taxon>
        <taxon>Thermotogota</taxon>
        <taxon>Thermotogae</taxon>
        <taxon>Petrotogales</taxon>
        <taxon>Petrotogaceae</taxon>
        <taxon>Petrotoga</taxon>
    </lineage>
</organism>
<evidence type="ECO:0000313" key="3">
    <source>
        <dbReference type="EMBL" id="PNR95117.1"/>
    </source>
</evidence>
<feature type="domain" description="SoxA A3" evidence="2">
    <location>
        <begin position="7"/>
        <end position="84"/>
    </location>
</feature>
<dbReference type="AlphaFoldDB" id="A0A2K1NXE8"/>
<dbReference type="PANTHER" id="PTHR42949:SF3">
    <property type="entry name" value="ANAEROBIC GLYCEROL-3-PHOSPHATE DEHYDROGENASE SUBUNIT B"/>
    <property type="match status" value="1"/>
</dbReference>
<dbReference type="InterPro" id="IPR041854">
    <property type="entry name" value="BFD-like_2Fe2S-bd_dom_sf"/>
</dbReference>
<keyword evidence="1" id="KW-0560">Oxidoreductase</keyword>